<accession>A0AAW3ABC1</accession>
<sequence>MNHDDTTGVPTSAAVADSSTCATVPGGMAQTGMLSRLRVAGSTSIPRVNEASEAPLAPFPSARPLGRDASTTGDVAQYGGCASLVRTAAAAAVVAVENAVPQSSAFGRGDGRDDDAVLRKEENGCIEVDVGAVNASSPLLGQPTSGAAQHLSYDAANDGTGGRLQRRGGNAAAVVIPLRCRATWTSQTTPEPLQGDGGLLCAAAALNSSTTSSADDKTSPQSATAAATVTDVLESPAAPPPSPKGEHGSCDYTGNPLHLRGHHRHYIDMDLSGMGESNEPWSGSVASSASSAPHSTAETQWHNTSVASELDLYEMPLPVMDTATGDLTAAPSVTASFLFGGVALPVAFSVKSGGSALTADRDAKVWSPISVSATVSPSRRNIAGLKQPADLSGWRRKRSSGKLAPQSERNNSSSGPGDIPLVSLEKSVAWSAGKPMNDDSLSPVTSLSQQRGELLDRSVYPPTSTQVTTATTLTTVESGTASNPFSSHSSLRSFDSHHALQRSALIARMSVPCQGRAPSLQLSAIVRPGGAVLESANLGTPVRSPQGMSTSLGLPMFVGGSTGSPILFSKYDTAFPLRMAPRTHTKLAGDESQQSPPRLHDQRNEGDADQPPPTPTAALVTQAAQQQQQQQTPFCCPQHGETDAPECSPLTSLSALPQQSLRSSTVTSDTSSCVDNAITACATQKTVAHGSLHDSAISMRQSSMMSEDHILQTLVHGMALGGVSAEAWMAAPDNWAPSPPNLRSTGPGNRHLTGRPCALQRPLSPSSRSAASDAVGAGSGKTPTAGLVASSMRFSQLQTQRGKLGWMSSTRPAGPWGAELVQGLSPVSASAANRGDETAETGSHLLTRDPLTVVLSSPSKRHMAAHTPTRLQQQRKLPSPENFFAKADGSLRDSVGFSATALPTLSDPALHARRSLVTPMQGYSFKQHSTAASMASSALSQVPLGVEEVIFSAGSTPNVVGCVEVSVAAWLPVASTDTAARQLSGDQTVVLRPYDSSAAYYRIPNGGLFSTADSGVTVAAPREASLEGRLTFLQSVHDLGSFAAQAEASASLGYGAAVQSSLTREIVEPGAVATTMVSPPSSIAPVDETFSVCRPPPPAPAMLLRHSPTRRPFYLIPGLEAAATAELGRISPSPFTVAPWAIGGASDLVAAVATPLLPGMLSGKDKVSPWSSDSTRGGFLQVLPLAQEEHVSTSLSYKVRAPKTTSPMPASQAQDDSVAATDPQLLWWAPKAAHAAAPFTATDTDTRPAPVHRNSGESGTHSSMPNFSCRSPPVHLPPQQQTPPQLQVCAPAAMWSFLYGVHNNDDQGAYQIATFNSNPSVALTRSSTRGLSSCIVDQAADMWPGGEEEYRQSCRPEGEMLFRRPGTLTGSISQCRRSGKRGGGGTGAPLRISIPCYQRYRDVEALLDDAERAMNRTSVPIISLLSYGGRSLNGDEYSPETLGNGLASSVMSLATPALTTSMTCLEVSLVSPLALGSASDKPVASPTGTMSFSVSPPRRR</sequence>
<evidence type="ECO:0000313" key="2">
    <source>
        <dbReference type="EMBL" id="KAL0502195.1"/>
    </source>
</evidence>
<feature type="region of interest" description="Disordered" evidence="1">
    <location>
        <begin position="585"/>
        <end position="651"/>
    </location>
</feature>
<gene>
    <name evidence="2" type="ORF">Q4I31_004788</name>
</gene>
<feature type="compositionally biased region" description="Low complexity" evidence="1">
    <location>
        <begin position="1237"/>
        <end position="1249"/>
    </location>
</feature>
<evidence type="ECO:0000256" key="1">
    <source>
        <dbReference type="SAM" id="MobiDB-lite"/>
    </source>
</evidence>
<feature type="region of interest" description="Disordered" evidence="1">
    <location>
        <begin position="380"/>
        <end position="420"/>
    </location>
</feature>
<reference evidence="2 3" key="1">
    <citation type="submission" date="2024-02" db="EMBL/GenBank/DDBJ databases">
        <title>FIRST GENOME SEQUENCES OF Leishmania (Viannia) shawi, Leishmania (Viannia) lindenbergi AND Leishmania (Viannia) utingensis.</title>
        <authorList>
            <person name="Resadore F."/>
            <person name="Custodio M.G.F."/>
            <person name="Boite M.C."/>
            <person name="Cupolillo E."/>
            <person name="Ferreira G.E.M."/>
        </authorList>
    </citation>
    <scope>NUCLEOTIDE SEQUENCE [LARGE SCALE GENOMIC DNA]</scope>
    <source>
        <strain evidence="2 3">MHOM/BR/1966/M15733</strain>
    </source>
</reference>
<evidence type="ECO:0000313" key="3">
    <source>
        <dbReference type="Proteomes" id="UP001500131"/>
    </source>
</evidence>
<feature type="region of interest" description="Disordered" evidence="1">
    <location>
        <begin position="234"/>
        <end position="255"/>
    </location>
</feature>
<feature type="region of interest" description="Disordered" evidence="1">
    <location>
        <begin position="1477"/>
        <end position="1500"/>
    </location>
</feature>
<comment type="caution">
    <text evidence="2">The sequence shown here is derived from an EMBL/GenBank/DDBJ whole genome shotgun (WGS) entry which is preliminary data.</text>
</comment>
<protein>
    <submittedName>
        <fullName evidence="2">Uncharacterized protein</fullName>
    </submittedName>
</protein>
<feature type="compositionally biased region" description="Low complexity" evidence="1">
    <location>
        <begin position="759"/>
        <end position="776"/>
    </location>
</feature>
<feature type="region of interest" description="Disordered" evidence="1">
    <location>
        <begin position="1237"/>
        <end position="1283"/>
    </location>
</feature>
<proteinExistence type="predicted"/>
<dbReference type="EMBL" id="JBAMZK010000028">
    <property type="protein sequence ID" value="KAL0502195.1"/>
    <property type="molecule type" value="Genomic_DNA"/>
</dbReference>
<feature type="compositionally biased region" description="Low complexity" evidence="1">
    <location>
        <begin position="282"/>
        <end position="297"/>
    </location>
</feature>
<feature type="region of interest" description="Disordered" evidence="1">
    <location>
        <begin position="277"/>
        <end position="302"/>
    </location>
</feature>
<keyword evidence="3" id="KW-1185">Reference proteome</keyword>
<feature type="compositionally biased region" description="Polar residues" evidence="1">
    <location>
        <begin position="1256"/>
        <end position="1269"/>
    </location>
</feature>
<feature type="compositionally biased region" description="Low complexity" evidence="1">
    <location>
        <begin position="616"/>
        <end position="633"/>
    </location>
</feature>
<feature type="region of interest" description="Disordered" evidence="1">
    <location>
        <begin position="51"/>
        <end position="70"/>
    </location>
</feature>
<name>A0AAW3ABC1_9TRYP</name>
<feature type="region of interest" description="Disordered" evidence="1">
    <location>
        <begin position="738"/>
        <end position="782"/>
    </location>
</feature>
<organism evidence="2 3">
    <name type="scientific">Leishmania lindenbergi</name>
    <dbReference type="NCBI Taxonomy" id="651832"/>
    <lineage>
        <taxon>Eukaryota</taxon>
        <taxon>Discoba</taxon>
        <taxon>Euglenozoa</taxon>
        <taxon>Kinetoplastea</taxon>
        <taxon>Metakinetoplastina</taxon>
        <taxon>Trypanosomatida</taxon>
        <taxon>Trypanosomatidae</taxon>
        <taxon>Leishmaniinae</taxon>
        <taxon>Leishmania</taxon>
    </lineage>
</organism>
<dbReference type="Proteomes" id="UP001500131">
    <property type="component" value="Unassembled WGS sequence"/>
</dbReference>